<dbReference type="Pfam" id="PF13847">
    <property type="entry name" value="Methyltransf_31"/>
    <property type="match status" value="1"/>
</dbReference>
<keyword evidence="1 4" id="KW-0489">Methyltransferase</keyword>
<keyword evidence="3 4" id="KW-0949">S-adenosyl-L-methionine</keyword>
<feature type="binding site" evidence="4">
    <location>
        <begin position="195"/>
        <end position="198"/>
    </location>
    <ligand>
        <name>substrate</name>
    </ligand>
</feature>
<dbReference type="RefSeq" id="WP_194030616.1">
    <property type="nucleotide sequence ID" value="NZ_JADEWZ010000026.1"/>
</dbReference>
<keyword evidence="7" id="KW-1185">Reference proteome</keyword>
<dbReference type="EMBL" id="JADEWZ010000026">
    <property type="protein sequence ID" value="MBE9117528.1"/>
    <property type="molecule type" value="Genomic_DNA"/>
</dbReference>
<dbReference type="GO" id="GO:0102559">
    <property type="term" value="F:peptide chain release factor N(5)-glutamine methyltransferase activity"/>
    <property type="evidence" value="ECO:0007669"/>
    <property type="project" value="UniProtKB-EC"/>
</dbReference>
<comment type="catalytic activity">
    <reaction evidence="4">
        <text>L-glutaminyl-[peptide chain release factor] + S-adenosyl-L-methionine = N(5)-methyl-L-glutaminyl-[peptide chain release factor] + S-adenosyl-L-homocysteine + H(+)</text>
        <dbReference type="Rhea" id="RHEA:42896"/>
        <dbReference type="Rhea" id="RHEA-COMP:10271"/>
        <dbReference type="Rhea" id="RHEA-COMP:10272"/>
        <dbReference type="ChEBI" id="CHEBI:15378"/>
        <dbReference type="ChEBI" id="CHEBI:30011"/>
        <dbReference type="ChEBI" id="CHEBI:57856"/>
        <dbReference type="ChEBI" id="CHEBI:59789"/>
        <dbReference type="ChEBI" id="CHEBI:61891"/>
        <dbReference type="EC" id="2.1.1.297"/>
    </reaction>
</comment>
<dbReference type="PANTHER" id="PTHR47441:SF3">
    <property type="entry name" value="RELEASE FACTOR GLUTAMINE METHYLTRANSFERASE"/>
    <property type="match status" value="1"/>
</dbReference>
<dbReference type="CDD" id="cd02440">
    <property type="entry name" value="AdoMet_MTases"/>
    <property type="match status" value="1"/>
</dbReference>
<dbReference type="EC" id="2.1.1.297" evidence="4"/>
<comment type="similarity">
    <text evidence="4">Belongs to the protein N5-glutamine methyltransferase family. PrmC subfamily.</text>
</comment>
<feature type="binding site" evidence="4">
    <location>
        <begin position="126"/>
        <end position="130"/>
    </location>
    <ligand>
        <name>S-adenosyl-L-methionine</name>
        <dbReference type="ChEBI" id="CHEBI:59789"/>
    </ligand>
</feature>
<keyword evidence="2 4" id="KW-0808">Transferase</keyword>
<protein>
    <recommendedName>
        <fullName evidence="4">Release factor glutamine methyltransferase</fullName>
        <shortName evidence="4">RF MTase</shortName>
        <ecNumber evidence="4">2.1.1.297</ecNumber>
    </recommendedName>
    <alternativeName>
        <fullName evidence="4">N5-glutamine methyltransferase PrmC</fullName>
    </alternativeName>
    <alternativeName>
        <fullName evidence="4">Protein-(glutamine-N5) MTase PrmC</fullName>
    </alternativeName>
    <alternativeName>
        <fullName evidence="4">Protein-glutamine N-methyltransferase PrmC</fullName>
    </alternativeName>
</protein>
<dbReference type="Gene3D" id="3.40.50.150">
    <property type="entry name" value="Vaccinia Virus protein VP39"/>
    <property type="match status" value="1"/>
</dbReference>
<dbReference type="Gene3D" id="1.10.8.10">
    <property type="entry name" value="DNA helicase RuvA subunit, C-terminal domain"/>
    <property type="match status" value="1"/>
</dbReference>
<dbReference type="InterPro" id="IPR004556">
    <property type="entry name" value="HemK-like"/>
</dbReference>
<dbReference type="InterPro" id="IPR025714">
    <property type="entry name" value="Methyltranfer_dom"/>
</dbReference>
<dbReference type="InterPro" id="IPR019874">
    <property type="entry name" value="RF_methyltr_PrmC"/>
</dbReference>
<name>A0A8J7DZR4_9CYAN</name>
<dbReference type="InterPro" id="IPR052663">
    <property type="entry name" value="RF_glutamine_MTase_cyano"/>
</dbReference>
<dbReference type="AlphaFoldDB" id="A0A8J7DZR4"/>
<feature type="binding site" evidence="4">
    <location>
        <position position="149"/>
    </location>
    <ligand>
        <name>S-adenosyl-L-methionine</name>
        <dbReference type="ChEBI" id="CHEBI:59789"/>
    </ligand>
</feature>
<evidence type="ECO:0000259" key="5">
    <source>
        <dbReference type="Pfam" id="PF13847"/>
    </source>
</evidence>
<accession>A0A8J7DZR4</accession>
<comment type="caution">
    <text evidence="6">The sequence shown here is derived from an EMBL/GenBank/DDBJ whole genome shotgun (WGS) entry which is preliminary data.</text>
</comment>
<dbReference type="InterPro" id="IPR002052">
    <property type="entry name" value="DNA_methylase_N6_adenine_CS"/>
</dbReference>
<dbReference type="SUPFAM" id="SSF53335">
    <property type="entry name" value="S-adenosyl-L-methionine-dependent methyltransferases"/>
    <property type="match status" value="1"/>
</dbReference>
<feature type="binding site" evidence="4">
    <location>
        <position position="178"/>
    </location>
    <ligand>
        <name>S-adenosyl-L-methionine</name>
        <dbReference type="ChEBI" id="CHEBI:59789"/>
    </ligand>
</feature>
<gene>
    <name evidence="4 6" type="primary">prmC</name>
    <name evidence="6" type="ORF">IQ249_16640</name>
</gene>
<dbReference type="PANTHER" id="PTHR47441">
    <property type="match status" value="1"/>
</dbReference>
<feature type="domain" description="Methyltransferase" evidence="5">
    <location>
        <begin position="123"/>
        <end position="180"/>
    </location>
</feature>
<dbReference type="GO" id="GO:0003676">
    <property type="term" value="F:nucleic acid binding"/>
    <property type="evidence" value="ECO:0007669"/>
    <property type="project" value="InterPro"/>
</dbReference>
<evidence type="ECO:0000256" key="2">
    <source>
        <dbReference type="ARBA" id="ARBA00022679"/>
    </source>
</evidence>
<sequence>MVSGQALGIWYDSAKAGAIAENIPTAEVDWLLQAVTDLDRLALRLGTFRARSRVEVRLPLVELEQLWQKRLRDRVPLQYLIGTTPWRNFELKVSPAVLIPRPETEGIIEVTVAAAQGMGGDWVDLGTGSGAIAIGLADAFPEATIHAVDNSPEALGIAQENARNLGFAQRIEFHQGSWWEPLAPLKGTIRGMVSNPPYIPSSLITQLQPEVRIHEPLLALDGGDDGLDCLRYLVQTAPDYLRPGGIWLVEMMAGQASVITKLLRESGNYDRIQILPDLEGMERFALAYRLGN</sequence>
<dbReference type="PROSITE" id="PS00092">
    <property type="entry name" value="N6_MTASE"/>
    <property type="match status" value="1"/>
</dbReference>
<dbReference type="HAMAP" id="MF_02126">
    <property type="entry name" value="RF_methyltr_PrmC"/>
    <property type="match status" value="1"/>
</dbReference>
<evidence type="ECO:0000313" key="7">
    <source>
        <dbReference type="Proteomes" id="UP000654482"/>
    </source>
</evidence>
<dbReference type="NCBIfam" id="TIGR00536">
    <property type="entry name" value="hemK_fam"/>
    <property type="match status" value="1"/>
</dbReference>
<evidence type="ECO:0000256" key="1">
    <source>
        <dbReference type="ARBA" id="ARBA00022603"/>
    </source>
</evidence>
<proteinExistence type="inferred from homology"/>
<dbReference type="GO" id="GO:0032259">
    <property type="term" value="P:methylation"/>
    <property type="evidence" value="ECO:0007669"/>
    <property type="project" value="UniProtKB-KW"/>
</dbReference>
<feature type="binding site" evidence="4">
    <location>
        <position position="195"/>
    </location>
    <ligand>
        <name>S-adenosyl-L-methionine</name>
        <dbReference type="ChEBI" id="CHEBI:59789"/>
    </ligand>
</feature>
<dbReference type="Proteomes" id="UP000654482">
    <property type="component" value="Unassembled WGS sequence"/>
</dbReference>
<evidence type="ECO:0000313" key="6">
    <source>
        <dbReference type="EMBL" id="MBE9117528.1"/>
    </source>
</evidence>
<dbReference type="InterPro" id="IPR029063">
    <property type="entry name" value="SAM-dependent_MTases_sf"/>
</dbReference>
<evidence type="ECO:0000256" key="4">
    <source>
        <dbReference type="HAMAP-Rule" id="MF_02126"/>
    </source>
</evidence>
<evidence type="ECO:0000256" key="3">
    <source>
        <dbReference type="ARBA" id="ARBA00022691"/>
    </source>
</evidence>
<reference evidence="6" key="1">
    <citation type="submission" date="2020-10" db="EMBL/GenBank/DDBJ databases">
        <authorList>
            <person name="Castelo-Branco R."/>
            <person name="Eusebio N."/>
            <person name="Adriana R."/>
            <person name="Vieira A."/>
            <person name="Brugerolle De Fraissinette N."/>
            <person name="Rezende De Castro R."/>
            <person name="Schneider M.P."/>
            <person name="Vasconcelos V."/>
            <person name="Leao P.N."/>
        </authorList>
    </citation>
    <scope>NUCLEOTIDE SEQUENCE</scope>
    <source>
        <strain evidence="6">LEGE 07157</strain>
    </source>
</reference>
<dbReference type="NCBIfam" id="TIGR03534">
    <property type="entry name" value="RF_mod_PrmC"/>
    <property type="match status" value="1"/>
</dbReference>
<comment type="function">
    <text evidence="4">Methylates the class 1 translation termination release factors RF1/PrfA and RF2/PrfB on the glutamine residue of the universally conserved GGQ motif.</text>
</comment>
<organism evidence="6 7">
    <name type="scientific">Lusitaniella coriacea LEGE 07157</name>
    <dbReference type="NCBI Taxonomy" id="945747"/>
    <lineage>
        <taxon>Bacteria</taxon>
        <taxon>Bacillati</taxon>
        <taxon>Cyanobacteriota</taxon>
        <taxon>Cyanophyceae</taxon>
        <taxon>Spirulinales</taxon>
        <taxon>Lusitaniellaceae</taxon>
        <taxon>Lusitaniella</taxon>
    </lineage>
</organism>